<organism evidence="1 2">
    <name type="scientific">Xylaria curta</name>
    <dbReference type="NCBI Taxonomy" id="42375"/>
    <lineage>
        <taxon>Eukaryota</taxon>
        <taxon>Fungi</taxon>
        <taxon>Dikarya</taxon>
        <taxon>Ascomycota</taxon>
        <taxon>Pezizomycotina</taxon>
        <taxon>Sordariomycetes</taxon>
        <taxon>Xylariomycetidae</taxon>
        <taxon>Xylariales</taxon>
        <taxon>Xylariaceae</taxon>
        <taxon>Xylaria</taxon>
    </lineage>
</organism>
<sequence>MPLFTWGYSFLRFLELRNVIIIFSLVPIISWSFLLAGCTTSNGLRDVYVLALSYNKGPTPTLPNPLQINNSIAQVLENQVLESRNIIQEVRVGYLSMCVVFNSGAWSCSTNAQELATSIRGEGNEDPLNLLSLADMVRTRSLFYTLFIISLAFVFLAICLLCTYPSWRDEEDSDGSVQVRPFPSRKVSYTALALSFVASLLGFASALWQHVAAADASTVAGSLTYGMVMARVGTTSSVLGWVATAITAIVTFGILSPILLLKVILQQTD</sequence>
<reference evidence="1" key="1">
    <citation type="submission" date="2022-10" db="EMBL/GenBank/DDBJ databases">
        <title>Genome Sequence of Xylaria curta.</title>
        <authorList>
            <person name="Buettner E."/>
        </authorList>
    </citation>
    <scope>NUCLEOTIDE SEQUENCE</scope>
    <source>
        <strain evidence="1">Babe10</strain>
    </source>
</reference>
<evidence type="ECO:0000313" key="2">
    <source>
        <dbReference type="Proteomes" id="UP001143856"/>
    </source>
</evidence>
<name>A0ACC1P5I5_9PEZI</name>
<dbReference type="Proteomes" id="UP001143856">
    <property type="component" value="Unassembled WGS sequence"/>
</dbReference>
<accession>A0ACC1P5I5</accession>
<comment type="caution">
    <text evidence="1">The sequence shown here is derived from an EMBL/GenBank/DDBJ whole genome shotgun (WGS) entry which is preliminary data.</text>
</comment>
<proteinExistence type="predicted"/>
<evidence type="ECO:0000313" key="1">
    <source>
        <dbReference type="EMBL" id="KAJ2987200.1"/>
    </source>
</evidence>
<dbReference type="EMBL" id="JAPDGR010000829">
    <property type="protein sequence ID" value="KAJ2987200.1"/>
    <property type="molecule type" value="Genomic_DNA"/>
</dbReference>
<protein>
    <submittedName>
        <fullName evidence="1">Uncharacterized protein</fullName>
    </submittedName>
</protein>
<gene>
    <name evidence="1" type="ORF">NUW58_g4635</name>
</gene>
<keyword evidence="2" id="KW-1185">Reference proteome</keyword>